<dbReference type="Pfam" id="PF00327">
    <property type="entry name" value="Ribosomal_L30"/>
    <property type="match status" value="1"/>
</dbReference>
<sequence>MAKLRIKWVRSSIGYPKDQKATIKALGLHKLQHTVEHEDQPAIRGMIRKVSHMLQVEEIVSETL</sequence>
<protein>
    <recommendedName>
        <fullName evidence="5">Large ribosomal subunit protein uL30</fullName>
    </recommendedName>
</protein>
<gene>
    <name evidence="5 7" type="primary">rpmD</name>
    <name evidence="7" type="ORF">KDI_25370</name>
</gene>
<dbReference type="AlphaFoldDB" id="A0A5A5TD64"/>
<dbReference type="PANTHER" id="PTHR15892">
    <property type="entry name" value="MITOCHONDRIAL RIBOSOMAL PROTEIN L30"/>
    <property type="match status" value="1"/>
</dbReference>
<dbReference type="PIRSF" id="PIRSF002211">
    <property type="entry name" value="Ribosomal_L30_bac-type"/>
    <property type="match status" value="1"/>
</dbReference>
<keyword evidence="4 5" id="KW-0687">Ribonucleoprotein</keyword>
<evidence type="ECO:0000313" key="8">
    <source>
        <dbReference type="Proteomes" id="UP000322530"/>
    </source>
</evidence>
<dbReference type="InterPro" id="IPR016082">
    <property type="entry name" value="Ribosomal_uL30_ferredoxin-like"/>
</dbReference>
<evidence type="ECO:0000313" key="7">
    <source>
        <dbReference type="EMBL" id="GCF08973.1"/>
    </source>
</evidence>
<accession>A0A5A5TD64</accession>
<keyword evidence="3 5" id="KW-0689">Ribosomal protein</keyword>
<dbReference type="Gene3D" id="3.30.1390.20">
    <property type="entry name" value="Ribosomal protein L30, ferredoxin-like fold domain"/>
    <property type="match status" value="1"/>
</dbReference>
<feature type="domain" description="Large ribosomal subunit protein uL30-like ferredoxin-like fold" evidence="6">
    <location>
        <begin position="4"/>
        <end position="53"/>
    </location>
</feature>
<organism evidence="7 8">
    <name type="scientific">Dictyobacter arantiisoli</name>
    <dbReference type="NCBI Taxonomy" id="2014874"/>
    <lineage>
        <taxon>Bacteria</taxon>
        <taxon>Bacillati</taxon>
        <taxon>Chloroflexota</taxon>
        <taxon>Ktedonobacteria</taxon>
        <taxon>Ktedonobacterales</taxon>
        <taxon>Dictyobacteraceae</taxon>
        <taxon>Dictyobacter</taxon>
    </lineage>
</organism>
<evidence type="ECO:0000256" key="3">
    <source>
        <dbReference type="ARBA" id="ARBA00022980"/>
    </source>
</evidence>
<name>A0A5A5TD64_9CHLR</name>
<dbReference type="HAMAP" id="MF_01371_B">
    <property type="entry name" value="Ribosomal_uL30_B"/>
    <property type="match status" value="1"/>
</dbReference>
<evidence type="ECO:0000256" key="4">
    <source>
        <dbReference type="ARBA" id="ARBA00023274"/>
    </source>
</evidence>
<dbReference type="InterPro" id="IPR036919">
    <property type="entry name" value="Ribo_uL30_ferredoxin-like_sf"/>
</dbReference>
<evidence type="ECO:0000256" key="1">
    <source>
        <dbReference type="ARBA" id="ARBA00007594"/>
    </source>
</evidence>
<dbReference type="OrthoDB" id="9812790at2"/>
<reference evidence="7 8" key="1">
    <citation type="submission" date="2019-01" db="EMBL/GenBank/DDBJ databases">
        <title>Draft genome sequence of Dictyobacter sp. Uno17.</title>
        <authorList>
            <person name="Wang C.M."/>
            <person name="Zheng Y."/>
            <person name="Sakai Y."/>
            <person name="Abe K."/>
            <person name="Yokota A."/>
            <person name="Yabe S."/>
        </authorList>
    </citation>
    <scope>NUCLEOTIDE SEQUENCE [LARGE SCALE GENOMIC DNA]</scope>
    <source>
        <strain evidence="7 8">Uno17</strain>
    </source>
</reference>
<evidence type="ECO:0000256" key="2">
    <source>
        <dbReference type="ARBA" id="ARBA00011838"/>
    </source>
</evidence>
<dbReference type="GO" id="GO:0022625">
    <property type="term" value="C:cytosolic large ribosomal subunit"/>
    <property type="evidence" value="ECO:0007669"/>
    <property type="project" value="TreeGrafter"/>
</dbReference>
<comment type="caution">
    <text evidence="7">The sequence shown here is derived from an EMBL/GenBank/DDBJ whole genome shotgun (WGS) entry which is preliminary data.</text>
</comment>
<evidence type="ECO:0000259" key="6">
    <source>
        <dbReference type="Pfam" id="PF00327"/>
    </source>
</evidence>
<dbReference type="SUPFAM" id="SSF55129">
    <property type="entry name" value="Ribosomal protein L30p/L7e"/>
    <property type="match status" value="1"/>
</dbReference>
<dbReference type="EMBL" id="BIXY01000034">
    <property type="protein sequence ID" value="GCF08973.1"/>
    <property type="molecule type" value="Genomic_DNA"/>
</dbReference>
<comment type="subunit">
    <text evidence="2 5">Part of the 50S ribosomal subunit.</text>
</comment>
<comment type="similarity">
    <text evidence="1 5">Belongs to the universal ribosomal protein uL30 family.</text>
</comment>
<dbReference type="PANTHER" id="PTHR15892:SF2">
    <property type="entry name" value="LARGE RIBOSOMAL SUBUNIT PROTEIN UL30M"/>
    <property type="match status" value="1"/>
</dbReference>
<dbReference type="CDD" id="cd01658">
    <property type="entry name" value="Ribosomal_L30"/>
    <property type="match status" value="1"/>
</dbReference>
<dbReference type="NCBIfam" id="TIGR01308">
    <property type="entry name" value="rpmD_bact"/>
    <property type="match status" value="1"/>
</dbReference>
<proteinExistence type="inferred from homology"/>
<dbReference type="GO" id="GO:0006412">
    <property type="term" value="P:translation"/>
    <property type="evidence" value="ECO:0007669"/>
    <property type="project" value="UniProtKB-UniRule"/>
</dbReference>
<dbReference type="RefSeq" id="WP_149401938.1">
    <property type="nucleotide sequence ID" value="NZ_BIXY01000034.1"/>
</dbReference>
<dbReference type="InterPro" id="IPR005996">
    <property type="entry name" value="Ribosomal_uL30_bac-type"/>
</dbReference>
<evidence type="ECO:0000256" key="5">
    <source>
        <dbReference type="HAMAP-Rule" id="MF_01371"/>
    </source>
</evidence>
<keyword evidence="8" id="KW-1185">Reference proteome</keyword>
<dbReference type="FunFam" id="3.30.1390.20:FF:000001">
    <property type="entry name" value="50S ribosomal protein L30"/>
    <property type="match status" value="1"/>
</dbReference>
<dbReference type="Proteomes" id="UP000322530">
    <property type="component" value="Unassembled WGS sequence"/>
</dbReference>
<dbReference type="GO" id="GO:0003735">
    <property type="term" value="F:structural constituent of ribosome"/>
    <property type="evidence" value="ECO:0007669"/>
    <property type="project" value="InterPro"/>
</dbReference>